<proteinExistence type="predicted"/>
<name>A0A5D0NCG6_9ACTN</name>
<dbReference type="InterPro" id="IPR018727">
    <property type="entry name" value="DUF2267"/>
</dbReference>
<protein>
    <submittedName>
        <fullName evidence="1">DUF2267 domain-containing protein</fullName>
    </submittedName>
</protein>
<dbReference type="Proteomes" id="UP000323380">
    <property type="component" value="Unassembled WGS sequence"/>
</dbReference>
<dbReference type="EMBL" id="VSFG01000009">
    <property type="protein sequence ID" value="TYB41951.1"/>
    <property type="molecule type" value="Genomic_DNA"/>
</dbReference>
<accession>A0A5D0NCG6</accession>
<gene>
    <name evidence="1" type="ORF">FXF69_34090</name>
</gene>
<dbReference type="AlphaFoldDB" id="A0A5D0NCG6"/>
<dbReference type="RefSeq" id="WP_067886096.1">
    <property type="nucleotide sequence ID" value="NZ_VSFG01000009.1"/>
</dbReference>
<sequence length="133" mass="14508">MRHEAFIGQVQDRARLSGHGEAERATRAVLETLGERIPEGLADNLAAQLPHEIGEHLRRTEVYGGAGSGERFDRHDFIERVAARSGTDEPRSAYLARVVLEVTDEATQGGITRKVRDSLPADIRSLVTAGHTG</sequence>
<dbReference type="InterPro" id="IPR038282">
    <property type="entry name" value="DUF2267_sf"/>
</dbReference>
<evidence type="ECO:0000313" key="1">
    <source>
        <dbReference type="EMBL" id="TYB41951.1"/>
    </source>
</evidence>
<dbReference type="Pfam" id="PF10025">
    <property type="entry name" value="DUF2267"/>
    <property type="match status" value="1"/>
</dbReference>
<dbReference type="STRING" id="1220554.GCA_001552135_01161"/>
<organism evidence="1 2">
    <name type="scientific">Actinomadura chibensis</name>
    <dbReference type="NCBI Taxonomy" id="392828"/>
    <lineage>
        <taxon>Bacteria</taxon>
        <taxon>Bacillati</taxon>
        <taxon>Actinomycetota</taxon>
        <taxon>Actinomycetes</taxon>
        <taxon>Streptosporangiales</taxon>
        <taxon>Thermomonosporaceae</taxon>
        <taxon>Actinomadura</taxon>
    </lineage>
</organism>
<keyword evidence="2" id="KW-1185">Reference proteome</keyword>
<reference evidence="1 2" key="1">
    <citation type="submission" date="2019-08" db="EMBL/GenBank/DDBJ databases">
        <title>Actinomadura sp. nov. CYP1-5 isolated from mountain soil.</title>
        <authorList>
            <person name="Songsumanus A."/>
            <person name="Kuncharoen N."/>
            <person name="Kudo T."/>
            <person name="Yuki M."/>
            <person name="Igarashi Y."/>
            <person name="Tanasupawat S."/>
        </authorList>
    </citation>
    <scope>NUCLEOTIDE SEQUENCE [LARGE SCALE GENOMIC DNA]</scope>
    <source>
        <strain evidence="1 2">JCM 14158</strain>
    </source>
</reference>
<comment type="caution">
    <text evidence="1">The sequence shown here is derived from an EMBL/GenBank/DDBJ whole genome shotgun (WGS) entry which is preliminary data.</text>
</comment>
<dbReference type="Gene3D" id="1.10.490.110">
    <property type="entry name" value="Uncharacterized conserved protein DUF2267"/>
    <property type="match status" value="1"/>
</dbReference>
<evidence type="ECO:0000313" key="2">
    <source>
        <dbReference type="Proteomes" id="UP000323380"/>
    </source>
</evidence>